<proteinExistence type="predicted"/>
<sequence>MRSTVALVTLFVGIAVAPAQIAVVPSPEATLAENRAAGELAKYLGEMGVNIVPISKAATKIYIGQSRQAARLCPDIDWKRLGNEEVILRTVGDDLVVGGGRPRGSVYAVYRLLDRLGTRWWTPWATSVPKRRGLALPRLNIREKPAFEYREPFWFHVFDPDWAMRNAVNGQTENLDEAHGGGTYYEGFVHTYYPLVPPEKYFATHPEWYSLINGKRTTDNAQLCTTNLEMRRVLLEEVKRRLRANPKAAIVSVSQNDCFNPCQCDVCQALAKAEGSESAPVLALANFVADGIKDEFPKVAVDTLAYQYTRHAPKTLRPRPNVIVRLCSIECDFGVPLTHARNKDFANDVRDWSRLTQRLYVWDYVTNFAHYIQPLPNVGVLGPNLKFFSENGVKGVFEEGDYNSNGGDMAELKAWMMAQLMWSPKASPRKLRDEFLRGYYGKAATAIGKYVDLMDAAAATRPAHIYDGPNAPYLALPILQNAESLWTQAERAAGDAETLRRVKVGHLSIRYVWLRNWAALRREASNSGQPWPLPDSRKAVAEEWLSVAKSAGPRGWSPVSVVNEGSQSVEAFVKAMSVQPPP</sequence>
<keyword evidence="1" id="KW-0378">Hydrolase</keyword>
<organism evidence="3 4">
    <name type="scientific">Fimbriimonas ginsengisoli Gsoil 348</name>
    <dbReference type="NCBI Taxonomy" id="661478"/>
    <lineage>
        <taxon>Bacteria</taxon>
        <taxon>Bacillati</taxon>
        <taxon>Armatimonadota</taxon>
        <taxon>Fimbriimonadia</taxon>
        <taxon>Fimbriimonadales</taxon>
        <taxon>Fimbriimonadaceae</taxon>
        <taxon>Fimbriimonas</taxon>
    </lineage>
</organism>
<dbReference type="eggNOG" id="COG3525">
    <property type="taxonomic scope" value="Bacteria"/>
</dbReference>
<dbReference type="AlphaFoldDB" id="A0A068NJZ0"/>
<reference evidence="3 4" key="1">
    <citation type="journal article" date="2014" name="PLoS ONE">
        <title>The first complete genome sequence of the class fimbriimonadia in the phylum armatimonadetes.</title>
        <authorList>
            <person name="Hu Z.Y."/>
            <person name="Wang Y.Z."/>
            <person name="Im W.T."/>
            <person name="Wang S.Y."/>
            <person name="Zhao G.P."/>
            <person name="Zheng H.J."/>
            <person name="Quan Z.X."/>
        </authorList>
    </citation>
    <scope>NUCLEOTIDE SEQUENCE [LARGE SCALE GENOMIC DNA]</scope>
    <source>
        <strain evidence="3">Gsoil 348</strain>
    </source>
</reference>
<dbReference type="SUPFAM" id="SSF55545">
    <property type="entry name" value="beta-N-acetylhexosaminidase-like domain"/>
    <property type="match status" value="1"/>
</dbReference>
<name>A0A068NJZ0_FIMGI</name>
<dbReference type="Pfam" id="PF16126">
    <property type="entry name" value="DUF4838"/>
    <property type="match status" value="1"/>
</dbReference>
<evidence type="ECO:0008006" key="5">
    <source>
        <dbReference type="Google" id="ProtNLM"/>
    </source>
</evidence>
<dbReference type="InterPro" id="IPR029018">
    <property type="entry name" value="Hex-like_dom2"/>
</dbReference>
<accession>A0A068NJZ0</accession>
<gene>
    <name evidence="3" type="ORF">OP10G_0540</name>
</gene>
<dbReference type="GO" id="GO:0005975">
    <property type="term" value="P:carbohydrate metabolic process"/>
    <property type="evidence" value="ECO:0007669"/>
    <property type="project" value="UniProtKB-ARBA"/>
</dbReference>
<dbReference type="Proteomes" id="UP000027982">
    <property type="component" value="Chromosome"/>
</dbReference>
<dbReference type="GO" id="GO:0016787">
    <property type="term" value="F:hydrolase activity"/>
    <property type="evidence" value="ECO:0007669"/>
    <property type="project" value="UniProtKB-KW"/>
</dbReference>
<dbReference type="PANTHER" id="PTHR47406:SF2">
    <property type="entry name" value="ALPHA GLUCURONIDASE N-TERMINAL DOMAIN-CONTAINING PROTEIN"/>
    <property type="match status" value="1"/>
</dbReference>
<dbReference type="InterPro" id="IPR032287">
    <property type="entry name" value="DUF4838"/>
</dbReference>
<dbReference type="RefSeq" id="WP_025227435.1">
    <property type="nucleotide sequence ID" value="NZ_CP007139.1"/>
</dbReference>
<keyword evidence="2" id="KW-0732">Signal</keyword>
<evidence type="ECO:0000313" key="4">
    <source>
        <dbReference type="Proteomes" id="UP000027982"/>
    </source>
</evidence>
<dbReference type="HOGENOM" id="CLU_019083_0_0_0"/>
<dbReference type="STRING" id="661478.OP10G_0540"/>
<feature type="chain" id="PRO_5001654040" description="Alpha glucuronidase N-terminal domain-containing protein" evidence="2">
    <location>
        <begin position="22"/>
        <end position="582"/>
    </location>
</feature>
<dbReference type="KEGG" id="fgi:OP10G_0540"/>
<dbReference type="PANTHER" id="PTHR47406">
    <property type="entry name" value="COAGULATION FACTOR 5/8 TYPE, C-TERMINAL"/>
    <property type="match status" value="1"/>
</dbReference>
<evidence type="ECO:0000256" key="2">
    <source>
        <dbReference type="SAM" id="SignalP"/>
    </source>
</evidence>
<dbReference type="Gene3D" id="3.30.379.10">
    <property type="entry name" value="Chitobiase/beta-hexosaminidase domain 2-like"/>
    <property type="match status" value="1"/>
</dbReference>
<dbReference type="OrthoDB" id="5136785at2"/>
<evidence type="ECO:0000256" key="1">
    <source>
        <dbReference type="ARBA" id="ARBA00022801"/>
    </source>
</evidence>
<dbReference type="EMBL" id="CP007139">
    <property type="protein sequence ID" value="AIE83908.1"/>
    <property type="molecule type" value="Genomic_DNA"/>
</dbReference>
<evidence type="ECO:0000313" key="3">
    <source>
        <dbReference type="EMBL" id="AIE83908.1"/>
    </source>
</evidence>
<feature type="signal peptide" evidence="2">
    <location>
        <begin position="1"/>
        <end position="21"/>
    </location>
</feature>
<protein>
    <recommendedName>
        <fullName evidence="5">Alpha glucuronidase N-terminal domain-containing protein</fullName>
    </recommendedName>
</protein>
<keyword evidence="4" id="KW-1185">Reference proteome</keyword>